<dbReference type="PANTHER" id="PTHR42760">
    <property type="entry name" value="SHORT-CHAIN DEHYDROGENASES/REDUCTASES FAMILY MEMBER"/>
    <property type="match status" value="1"/>
</dbReference>
<name>A0ABQ3EKT7_9HYPH</name>
<reference evidence="5" key="1">
    <citation type="journal article" date="2019" name="Int. J. Syst. Evol. Microbiol.">
        <title>The Global Catalogue of Microorganisms (GCM) 10K type strain sequencing project: providing services to taxonomists for standard genome sequencing and annotation.</title>
        <authorList>
            <consortium name="The Broad Institute Genomics Platform"/>
            <consortium name="The Broad Institute Genome Sequencing Center for Infectious Disease"/>
            <person name="Wu L."/>
            <person name="Ma J."/>
        </authorList>
    </citation>
    <scope>NUCLEOTIDE SEQUENCE [LARGE SCALE GENOMIC DNA]</scope>
    <source>
        <strain evidence="5">KCTC 12861</strain>
    </source>
</reference>
<dbReference type="InterPro" id="IPR036291">
    <property type="entry name" value="NAD(P)-bd_dom_sf"/>
</dbReference>
<evidence type="ECO:0000256" key="2">
    <source>
        <dbReference type="ARBA" id="ARBA00023002"/>
    </source>
</evidence>
<dbReference type="InterPro" id="IPR002347">
    <property type="entry name" value="SDR_fam"/>
</dbReference>
<dbReference type="Proteomes" id="UP000637980">
    <property type="component" value="Unassembled WGS sequence"/>
</dbReference>
<gene>
    <name evidence="4" type="ORF">GCM10007094_30430</name>
</gene>
<evidence type="ECO:0000256" key="1">
    <source>
        <dbReference type="ARBA" id="ARBA00006484"/>
    </source>
</evidence>
<comment type="similarity">
    <text evidence="1">Belongs to the short-chain dehydrogenases/reductases (SDR) family.</text>
</comment>
<sequence>MKLEKKVAIVTGGAQGIGYAIAQRFLQDGAKVMISDADERAGEAAQEALSEFGPVAFSHCDVSVRLDVRNMVANTLDEFGDVDVLVNNAGITAAGDFLQVSEEDFDQVLRVNLKGAFLCSQAVARHMVERVEDGGPAGSIINISSVNSVLAIPDQVPYTVSKGGLNQLTNVSAVALAKHGIRVNGIGPGSIETEMLKSVVQDAGKMQTVLSRTPLGRLGQPAEIAGIAAFLASDDASYISGQTIFADGARLPLNYTVNVNEPE</sequence>
<accession>A0ABQ3EKT7</accession>
<dbReference type="EMBL" id="BMXE01000005">
    <property type="protein sequence ID" value="GHB38865.1"/>
    <property type="molecule type" value="Genomic_DNA"/>
</dbReference>
<dbReference type="PANTHER" id="PTHR42760:SF133">
    <property type="entry name" value="3-OXOACYL-[ACYL-CARRIER-PROTEIN] REDUCTASE"/>
    <property type="match status" value="1"/>
</dbReference>
<evidence type="ECO:0000313" key="4">
    <source>
        <dbReference type="EMBL" id="GHB38865.1"/>
    </source>
</evidence>
<evidence type="ECO:0000313" key="5">
    <source>
        <dbReference type="Proteomes" id="UP000637980"/>
    </source>
</evidence>
<dbReference type="PRINTS" id="PR00081">
    <property type="entry name" value="GDHRDH"/>
</dbReference>
<dbReference type="Gene3D" id="3.40.50.720">
    <property type="entry name" value="NAD(P)-binding Rossmann-like Domain"/>
    <property type="match status" value="1"/>
</dbReference>
<dbReference type="InterPro" id="IPR057326">
    <property type="entry name" value="KR_dom"/>
</dbReference>
<dbReference type="PRINTS" id="PR00080">
    <property type="entry name" value="SDRFAMILY"/>
</dbReference>
<keyword evidence="2" id="KW-0560">Oxidoreductase</keyword>
<dbReference type="SMART" id="SM00822">
    <property type="entry name" value="PKS_KR"/>
    <property type="match status" value="1"/>
</dbReference>
<comment type="caution">
    <text evidence="4">The sequence shown here is derived from an EMBL/GenBank/DDBJ whole genome shotgun (WGS) entry which is preliminary data.</text>
</comment>
<dbReference type="NCBIfam" id="NF005559">
    <property type="entry name" value="PRK07231.1"/>
    <property type="match status" value="1"/>
</dbReference>
<dbReference type="SUPFAM" id="SSF51735">
    <property type="entry name" value="NAD(P)-binding Rossmann-fold domains"/>
    <property type="match status" value="1"/>
</dbReference>
<evidence type="ECO:0000259" key="3">
    <source>
        <dbReference type="SMART" id="SM00822"/>
    </source>
</evidence>
<organism evidence="4 5">
    <name type="scientific">Pseudovibrio japonicus</name>
    <dbReference type="NCBI Taxonomy" id="366534"/>
    <lineage>
        <taxon>Bacteria</taxon>
        <taxon>Pseudomonadati</taxon>
        <taxon>Pseudomonadota</taxon>
        <taxon>Alphaproteobacteria</taxon>
        <taxon>Hyphomicrobiales</taxon>
        <taxon>Stappiaceae</taxon>
        <taxon>Pseudovibrio</taxon>
    </lineage>
</organism>
<dbReference type="RefSeq" id="WP_189437644.1">
    <property type="nucleotide sequence ID" value="NZ_BMXE01000005.1"/>
</dbReference>
<feature type="domain" description="Ketoreductase" evidence="3">
    <location>
        <begin position="6"/>
        <end position="189"/>
    </location>
</feature>
<keyword evidence="5" id="KW-1185">Reference proteome</keyword>
<proteinExistence type="inferred from homology"/>
<dbReference type="Pfam" id="PF13561">
    <property type="entry name" value="adh_short_C2"/>
    <property type="match status" value="1"/>
</dbReference>
<protein>
    <submittedName>
        <fullName evidence="4">Dehydrogenase</fullName>
    </submittedName>
</protein>